<dbReference type="GO" id="GO:0005783">
    <property type="term" value="C:endoplasmic reticulum"/>
    <property type="evidence" value="ECO:0007669"/>
    <property type="project" value="TreeGrafter"/>
</dbReference>
<comment type="caution">
    <text evidence="2">The sequence shown here is derived from an EMBL/GenBank/DDBJ whole genome shotgun (WGS) entry which is preliminary data.</text>
</comment>
<dbReference type="PANTHER" id="PTHR10774">
    <property type="entry name" value="EXTENDED SYNAPTOTAGMIN-RELATED"/>
    <property type="match status" value="1"/>
</dbReference>
<evidence type="ECO:0000313" key="3">
    <source>
        <dbReference type="Proteomes" id="UP001174909"/>
    </source>
</evidence>
<organism evidence="2 3">
    <name type="scientific">Geodia barretti</name>
    <name type="common">Barrett's horny sponge</name>
    <dbReference type="NCBI Taxonomy" id="519541"/>
    <lineage>
        <taxon>Eukaryota</taxon>
        <taxon>Metazoa</taxon>
        <taxon>Porifera</taxon>
        <taxon>Demospongiae</taxon>
        <taxon>Heteroscleromorpha</taxon>
        <taxon>Tetractinellida</taxon>
        <taxon>Astrophorina</taxon>
        <taxon>Geodiidae</taxon>
        <taxon>Geodia</taxon>
    </lineage>
</organism>
<feature type="non-terminal residue" evidence="2">
    <location>
        <position position="1"/>
    </location>
</feature>
<accession>A0AA35T622</accession>
<name>A0AA35T622_GEOBA</name>
<reference evidence="2" key="1">
    <citation type="submission" date="2023-03" db="EMBL/GenBank/DDBJ databases">
        <authorList>
            <person name="Steffen K."/>
            <person name="Cardenas P."/>
        </authorList>
    </citation>
    <scope>NUCLEOTIDE SEQUENCE</scope>
</reference>
<feature type="domain" description="C2" evidence="1">
    <location>
        <begin position="268"/>
        <end position="389"/>
    </location>
</feature>
<sequence length="395" mass="44260">GGNEKLGIRREAERSDWHGVALQSVQESSSGHVKYVYDSVHRTTRYRLPIQTLVGEGLMGSHDEDPEWYETLDFLEWLSLLSKTDLEPQTMLTFKGFQVLAVIIAVCCISVDAAPVQNAPSANSTGDEGNIIIDLKFENKADTIEGIYIFYDYAVLPVARLRVKIRYARNLPDSHTDPIGNDPDPYVRVGVLSLSGSTRFQNTNVKTGTRNPTWNTWLSLSLSERSFASRITVQVFDDDVGQDDAMSDPQLFDITSGYNLGVRHSVTTSYLIFHEVLLNKYECRLSIYARYGSHLPDEDPWPAGKSDPYLKVVAYDINGNNRTKTTSTDQGDEDPEWYETLDFGMGMWTWFEVSVWDSDVGSDDSLSSTNTRSLPSSDTVLRTGVSLSAYSSHQL</sequence>
<evidence type="ECO:0000259" key="1">
    <source>
        <dbReference type="PROSITE" id="PS50004"/>
    </source>
</evidence>
<dbReference type="PANTHER" id="PTHR10774:SF190">
    <property type="entry name" value="C2 CALCIUM_LIPID-BINDING ENDONUCLEASE_EXONUCLEASE_PHOSPHATASE-RELATED"/>
    <property type="match status" value="1"/>
</dbReference>
<dbReference type="AlphaFoldDB" id="A0AA35T622"/>
<dbReference type="Pfam" id="PF00168">
    <property type="entry name" value="C2"/>
    <property type="match status" value="2"/>
</dbReference>
<dbReference type="InterPro" id="IPR035892">
    <property type="entry name" value="C2_domain_sf"/>
</dbReference>
<dbReference type="InterPro" id="IPR000008">
    <property type="entry name" value="C2_dom"/>
</dbReference>
<dbReference type="GO" id="GO:0008289">
    <property type="term" value="F:lipid binding"/>
    <property type="evidence" value="ECO:0007669"/>
    <property type="project" value="InterPro"/>
</dbReference>
<dbReference type="Proteomes" id="UP001174909">
    <property type="component" value="Unassembled WGS sequence"/>
</dbReference>
<feature type="domain" description="C2" evidence="1">
    <location>
        <begin position="141"/>
        <end position="267"/>
    </location>
</feature>
<proteinExistence type="predicted"/>
<dbReference type="EMBL" id="CASHTH010003227">
    <property type="protein sequence ID" value="CAI8041939.1"/>
    <property type="molecule type" value="Genomic_DNA"/>
</dbReference>
<keyword evidence="3" id="KW-1185">Reference proteome</keyword>
<dbReference type="CDD" id="cd00030">
    <property type="entry name" value="C2"/>
    <property type="match status" value="2"/>
</dbReference>
<dbReference type="Gene3D" id="2.60.40.150">
    <property type="entry name" value="C2 domain"/>
    <property type="match status" value="2"/>
</dbReference>
<evidence type="ECO:0000313" key="2">
    <source>
        <dbReference type="EMBL" id="CAI8041939.1"/>
    </source>
</evidence>
<protein>
    <recommendedName>
        <fullName evidence="1">C2 domain-containing protein</fullName>
    </recommendedName>
</protein>
<dbReference type="InterPro" id="IPR045050">
    <property type="entry name" value="Synaptotagmin_plant"/>
</dbReference>
<dbReference type="SUPFAM" id="SSF49562">
    <property type="entry name" value="C2 domain (Calcium/lipid-binding domain, CaLB)"/>
    <property type="match status" value="2"/>
</dbReference>
<gene>
    <name evidence="2" type="ORF">GBAR_LOCUS23277</name>
</gene>
<dbReference type="SMART" id="SM00239">
    <property type="entry name" value="C2"/>
    <property type="match status" value="2"/>
</dbReference>
<dbReference type="PROSITE" id="PS50004">
    <property type="entry name" value="C2"/>
    <property type="match status" value="2"/>
</dbReference>